<dbReference type="InterPro" id="IPR036191">
    <property type="entry name" value="RRF_sf"/>
</dbReference>
<evidence type="ECO:0000256" key="5">
    <source>
        <dbReference type="SAM" id="Coils"/>
    </source>
</evidence>
<keyword evidence="4" id="KW-0648">Protein biosynthesis</keyword>
<sequence length="185" mass="21176">MVSDTLWNIEEKMQMSIKALKRELATIRTGHATPALIEHIKVEYAGALIPLNQIAVISAPEARLLVIQPWDPGSIHSIEKSILKSDLGLNPINDGTVIRLNLPPLTEERRQELIKVVRRRVEERRIAIRNLRREAMDELKRLEKNKDISQDEHKRSLDQLQKLTDSFIADAEQIGQDKEVELAEV</sequence>
<evidence type="ECO:0000256" key="2">
    <source>
        <dbReference type="ARBA" id="ARBA00005912"/>
    </source>
</evidence>
<dbReference type="CDD" id="cd00520">
    <property type="entry name" value="RRF"/>
    <property type="match status" value="1"/>
</dbReference>
<dbReference type="Gene3D" id="1.10.132.20">
    <property type="entry name" value="Ribosome-recycling factor"/>
    <property type="match status" value="1"/>
</dbReference>
<dbReference type="GO" id="GO:0006412">
    <property type="term" value="P:translation"/>
    <property type="evidence" value="ECO:0007669"/>
    <property type="project" value="UniProtKB-KW"/>
</dbReference>
<feature type="domain" description="Ribosome recycling factor" evidence="6">
    <location>
        <begin position="20"/>
        <end position="182"/>
    </location>
</feature>
<feature type="coiled-coil region" evidence="5">
    <location>
        <begin position="114"/>
        <end position="159"/>
    </location>
</feature>
<organism evidence="7">
    <name type="scientific">marine sediment metagenome</name>
    <dbReference type="NCBI Taxonomy" id="412755"/>
    <lineage>
        <taxon>unclassified sequences</taxon>
        <taxon>metagenomes</taxon>
        <taxon>ecological metagenomes</taxon>
    </lineage>
</organism>
<comment type="subcellular location">
    <subcellularLocation>
        <location evidence="1">Cytoplasm</location>
    </subcellularLocation>
</comment>
<dbReference type="NCBIfam" id="TIGR00496">
    <property type="entry name" value="frr"/>
    <property type="match status" value="1"/>
</dbReference>
<proteinExistence type="inferred from homology"/>
<reference evidence="7" key="1">
    <citation type="journal article" date="2014" name="Front. Microbiol.">
        <title>High frequency of phylogenetically diverse reductive dehalogenase-homologous genes in deep subseafloor sedimentary metagenomes.</title>
        <authorList>
            <person name="Kawai M."/>
            <person name="Futagami T."/>
            <person name="Toyoda A."/>
            <person name="Takaki Y."/>
            <person name="Nishi S."/>
            <person name="Hori S."/>
            <person name="Arai W."/>
            <person name="Tsubouchi T."/>
            <person name="Morono Y."/>
            <person name="Uchiyama I."/>
            <person name="Ito T."/>
            <person name="Fujiyama A."/>
            <person name="Inagaki F."/>
            <person name="Takami H."/>
        </authorList>
    </citation>
    <scope>NUCLEOTIDE SEQUENCE</scope>
    <source>
        <strain evidence="7">Expedition CK06-06</strain>
    </source>
</reference>
<dbReference type="FunFam" id="1.10.132.20:FF:000001">
    <property type="entry name" value="Ribosome-recycling factor"/>
    <property type="match status" value="1"/>
</dbReference>
<dbReference type="AlphaFoldDB" id="X0ZPH0"/>
<accession>X0ZPH0</accession>
<keyword evidence="5" id="KW-0175">Coiled coil</keyword>
<dbReference type="PANTHER" id="PTHR20982:SF3">
    <property type="entry name" value="MITOCHONDRIAL RIBOSOME RECYCLING FACTOR PSEUDO 1"/>
    <property type="match status" value="1"/>
</dbReference>
<evidence type="ECO:0000256" key="1">
    <source>
        <dbReference type="ARBA" id="ARBA00004496"/>
    </source>
</evidence>
<dbReference type="FunFam" id="3.30.1360.40:FF:000001">
    <property type="entry name" value="Ribosome-recycling factor"/>
    <property type="match status" value="1"/>
</dbReference>
<evidence type="ECO:0000256" key="4">
    <source>
        <dbReference type="ARBA" id="ARBA00022917"/>
    </source>
</evidence>
<name>X0ZPH0_9ZZZZ</name>
<dbReference type="Gene3D" id="3.30.1360.40">
    <property type="match status" value="1"/>
</dbReference>
<evidence type="ECO:0000256" key="3">
    <source>
        <dbReference type="ARBA" id="ARBA00022490"/>
    </source>
</evidence>
<comment type="caution">
    <text evidence="7">The sequence shown here is derived from an EMBL/GenBank/DDBJ whole genome shotgun (WGS) entry which is preliminary data.</text>
</comment>
<dbReference type="HAMAP" id="MF_00040">
    <property type="entry name" value="RRF"/>
    <property type="match status" value="1"/>
</dbReference>
<dbReference type="SUPFAM" id="SSF55194">
    <property type="entry name" value="Ribosome recycling factor, RRF"/>
    <property type="match status" value="1"/>
</dbReference>
<dbReference type="InterPro" id="IPR002661">
    <property type="entry name" value="Ribosome_recyc_fac"/>
</dbReference>
<dbReference type="GO" id="GO:0005737">
    <property type="term" value="C:cytoplasm"/>
    <property type="evidence" value="ECO:0007669"/>
    <property type="project" value="UniProtKB-SubCell"/>
</dbReference>
<evidence type="ECO:0000259" key="6">
    <source>
        <dbReference type="Pfam" id="PF01765"/>
    </source>
</evidence>
<comment type="similarity">
    <text evidence="2">Belongs to the RRF family.</text>
</comment>
<evidence type="ECO:0000313" key="7">
    <source>
        <dbReference type="EMBL" id="GAG62293.1"/>
    </source>
</evidence>
<protein>
    <recommendedName>
        <fullName evidence="6">Ribosome recycling factor domain-containing protein</fullName>
    </recommendedName>
</protein>
<gene>
    <name evidence="7" type="ORF">S01H4_20204</name>
</gene>
<keyword evidence="3" id="KW-0963">Cytoplasm</keyword>
<dbReference type="PANTHER" id="PTHR20982">
    <property type="entry name" value="RIBOSOME RECYCLING FACTOR"/>
    <property type="match status" value="1"/>
</dbReference>
<dbReference type="Pfam" id="PF01765">
    <property type="entry name" value="RRF"/>
    <property type="match status" value="1"/>
</dbReference>
<dbReference type="GO" id="GO:0043023">
    <property type="term" value="F:ribosomal large subunit binding"/>
    <property type="evidence" value="ECO:0007669"/>
    <property type="project" value="TreeGrafter"/>
</dbReference>
<dbReference type="EMBL" id="BART01009063">
    <property type="protein sequence ID" value="GAG62293.1"/>
    <property type="molecule type" value="Genomic_DNA"/>
</dbReference>
<dbReference type="InterPro" id="IPR023584">
    <property type="entry name" value="Ribosome_recyc_fac_dom"/>
</dbReference>